<proteinExistence type="inferred from homology"/>
<dbReference type="EMBL" id="AOHO01000068">
    <property type="protein sequence ID" value="EME54976.1"/>
    <property type="molecule type" value="Genomic_DNA"/>
</dbReference>
<dbReference type="InterPro" id="IPR000792">
    <property type="entry name" value="Tscrpt_reg_LuxR_C"/>
</dbReference>
<dbReference type="InterPro" id="IPR005158">
    <property type="entry name" value="BTAD"/>
</dbReference>
<evidence type="ECO:0000256" key="4">
    <source>
        <dbReference type="ARBA" id="ARBA00023163"/>
    </source>
</evidence>
<dbReference type="InterPro" id="IPR051677">
    <property type="entry name" value="AfsR-DnrI-RedD_regulator"/>
</dbReference>
<dbReference type="PANTHER" id="PTHR35807:SF1">
    <property type="entry name" value="TRANSCRIPTIONAL REGULATOR REDD"/>
    <property type="match status" value="1"/>
</dbReference>
<evidence type="ECO:0000259" key="6">
    <source>
        <dbReference type="PROSITE" id="PS50043"/>
    </source>
</evidence>
<dbReference type="GO" id="GO:0003677">
    <property type="term" value="F:DNA binding"/>
    <property type="evidence" value="ECO:0007669"/>
    <property type="project" value="UniProtKB-UniRule"/>
</dbReference>
<dbReference type="Gene3D" id="1.10.10.10">
    <property type="entry name" value="Winged helix-like DNA-binding domain superfamily/Winged helix DNA-binding domain"/>
    <property type="match status" value="2"/>
</dbReference>
<dbReference type="Pfam" id="PF00196">
    <property type="entry name" value="GerE"/>
    <property type="match status" value="1"/>
</dbReference>
<evidence type="ECO:0000256" key="3">
    <source>
        <dbReference type="ARBA" id="ARBA00023125"/>
    </source>
</evidence>
<dbReference type="InterPro" id="IPR027417">
    <property type="entry name" value="P-loop_NTPase"/>
</dbReference>
<dbReference type="Pfam" id="PF13191">
    <property type="entry name" value="AAA_16"/>
    <property type="match status" value="1"/>
</dbReference>
<dbReference type="PROSITE" id="PS50043">
    <property type="entry name" value="HTH_LUXR_2"/>
    <property type="match status" value="1"/>
</dbReference>
<dbReference type="Gene3D" id="1.25.40.10">
    <property type="entry name" value="Tetratricopeptide repeat domain"/>
    <property type="match status" value="2"/>
</dbReference>
<evidence type="ECO:0000256" key="2">
    <source>
        <dbReference type="ARBA" id="ARBA00023015"/>
    </source>
</evidence>
<evidence type="ECO:0000259" key="7">
    <source>
        <dbReference type="PROSITE" id="PS51755"/>
    </source>
</evidence>
<dbReference type="Pfam" id="PF03704">
    <property type="entry name" value="BTAD"/>
    <property type="match status" value="1"/>
</dbReference>
<evidence type="ECO:0000313" key="8">
    <source>
        <dbReference type="EMBL" id="EME54976.1"/>
    </source>
</evidence>
<keyword evidence="4" id="KW-0804">Transcription</keyword>
<keyword evidence="9" id="KW-1185">Reference proteome</keyword>
<accession>M2X1S6</accession>
<dbReference type="SUPFAM" id="SSF48452">
    <property type="entry name" value="TPR-like"/>
    <property type="match status" value="1"/>
</dbReference>
<organism evidence="8 9">
    <name type="scientific">Amycolatopsis decaplanina DSM 44594</name>
    <dbReference type="NCBI Taxonomy" id="1284240"/>
    <lineage>
        <taxon>Bacteria</taxon>
        <taxon>Bacillati</taxon>
        <taxon>Actinomycetota</taxon>
        <taxon>Actinomycetes</taxon>
        <taxon>Pseudonocardiales</taxon>
        <taxon>Pseudonocardiaceae</taxon>
        <taxon>Amycolatopsis</taxon>
    </lineage>
</organism>
<evidence type="ECO:0000256" key="1">
    <source>
        <dbReference type="ARBA" id="ARBA00005820"/>
    </source>
</evidence>
<comment type="caution">
    <text evidence="8">The sequence shown here is derived from an EMBL/GenBank/DDBJ whole genome shotgun (WGS) entry which is preliminary data.</text>
</comment>
<feature type="domain" description="HTH luxR-type" evidence="6">
    <location>
        <begin position="1151"/>
        <end position="1216"/>
    </location>
</feature>
<protein>
    <recommendedName>
        <fullName evidence="10">SARP family transcriptional regulator</fullName>
    </recommendedName>
</protein>
<dbReference type="InterPro" id="IPR011990">
    <property type="entry name" value="TPR-like_helical_dom_sf"/>
</dbReference>
<dbReference type="SMART" id="SM00862">
    <property type="entry name" value="Trans_reg_C"/>
    <property type="match status" value="1"/>
</dbReference>
<dbReference type="CDD" id="cd15831">
    <property type="entry name" value="BTAD"/>
    <property type="match status" value="1"/>
</dbReference>
<comment type="similarity">
    <text evidence="1">Belongs to the AfsR/DnrI/RedD regulatory family.</text>
</comment>
<feature type="domain" description="OmpR/PhoB-type" evidence="7">
    <location>
        <begin position="1"/>
        <end position="105"/>
    </location>
</feature>
<dbReference type="PATRIC" id="fig|1284240.4.peg.5232"/>
<evidence type="ECO:0000256" key="5">
    <source>
        <dbReference type="PROSITE-ProRule" id="PRU01091"/>
    </source>
</evidence>
<dbReference type="SMART" id="SM01043">
    <property type="entry name" value="BTAD"/>
    <property type="match status" value="1"/>
</dbReference>
<gene>
    <name evidence="8" type="ORF">H074_25747</name>
</gene>
<dbReference type="InterPro" id="IPR036388">
    <property type="entry name" value="WH-like_DNA-bd_sf"/>
</dbReference>
<dbReference type="InterPro" id="IPR001867">
    <property type="entry name" value="OmpR/PhoB-type_DNA-bd"/>
</dbReference>
<name>M2X1S6_9PSEU</name>
<dbReference type="SUPFAM" id="SSF52540">
    <property type="entry name" value="P-loop containing nucleoside triphosphate hydrolases"/>
    <property type="match status" value="1"/>
</dbReference>
<keyword evidence="3 5" id="KW-0238">DNA-binding</keyword>
<dbReference type="PRINTS" id="PR00038">
    <property type="entry name" value="HTHLUXR"/>
</dbReference>
<dbReference type="Proteomes" id="UP000054226">
    <property type="component" value="Unassembled WGS sequence"/>
</dbReference>
<dbReference type="PROSITE" id="PS51755">
    <property type="entry name" value="OMPR_PHOB"/>
    <property type="match status" value="1"/>
</dbReference>
<dbReference type="InterPro" id="IPR041664">
    <property type="entry name" value="AAA_16"/>
</dbReference>
<dbReference type="AlphaFoldDB" id="M2X1S6"/>
<dbReference type="GO" id="GO:0006355">
    <property type="term" value="P:regulation of DNA-templated transcription"/>
    <property type="evidence" value="ECO:0007669"/>
    <property type="project" value="InterPro"/>
</dbReference>
<evidence type="ECO:0008006" key="10">
    <source>
        <dbReference type="Google" id="ProtNLM"/>
    </source>
</evidence>
<dbReference type="GO" id="GO:0000160">
    <property type="term" value="P:phosphorelay signal transduction system"/>
    <property type="evidence" value="ECO:0007669"/>
    <property type="project" value="InterPro"/>
</dbReference>
<evidence type="ECO:0000313" key="9">
    <source>
        <dbReference type="Proteomes" id="UP000054226"/>
    </source>
</evidence>
<dbReference type="SUPFAM" id="SSF46894">
    <property type="entry name" value="C-terminal effector domain of the bipartite response regulators"/>
    <property type="match status" value="2"/>
</dbReference>
<dbReference type="PANTHER" id="PTHR35807">
    <property type="entry name" value="TRANSCRIPTIONAL REGULATOR REDD-RELATED"/>
    <property type="match status" value="1"/>
</dbReference>
<dbReference type="SMART" id="SM00421">
    <property type="entry name" value="HTH_LUXR"/>
    <property type="match status" value="1"/>
</dbReference>
<reference evidence="8 9" key="1">
    <citation type="journal article" date="2013" name="Genome Announc.">
        <title>Draft Genome Sequence of Amycolatopsis decaplanina Strain DSM 44594T.</title>
        <authorList>
            <person name="Kaur N."/>
            <person name="Kumar S."/>
            <person name="Bala M."/>
            <person name="Raghava G.P."/>
            <person name="Mayilraj S."/>
        </authorList>
    </citation>
    <scope>NUCLEOTIDE SEQUENCE [LARGE SCALE GENOMIC DNA]</scope>
    <source>
        <strain evidence="8 9">DSM 44594</strain>
    </source>
</reference>
<sequence length="1225" mass="133182">MPMSEKLFRVQALGSLRAWLGDTELELGPARQRAVFAALATRAVARPITRAELIQAVWGDAAPASANGSVHTYISGLRRILEPSRTRWSTDGLLVSDSAGYRLRLAPAALDIAEFDRLRETARAHWHENDAARAVETLDSALALWSGEALTGVPGPHAESLRSSLAEHRLAALEMRAAGLLALGAHDDLIPELTVLVREHPLREALWQSLMIALHRGGRTTEALDAFRTARQILRDELGVQPGRQLAETHQRILVNDPGLAPAAARAAVVETLSVLPGPIAHALEARRETSPVCHGREEEVALLRRLAEDVLGGRGRTVWIEGEPGIGKSEVLTCALADIGERGCHVAWAAASELEQLFPLQVVLECLGLDAKDTGAEASGNDTDPVAATADRILAHVDRLCVTAPLVMVIDDLQWADEASVLMWNRLSAATRQLPLLLIAASRPVPRREELVQARQAAEARGLESITLGPLTVSAAENLLGDLIGARPSEELRSLIVKAAGNPLYLREVTGALVREEALEIVDGTAQVRGGTDLKAPESLLDAVARTLELLGELSRETVRRAAVLGMEFGLAQVAATMGKMPSELLGVFEEVMELRIIVDTGTQLAFRHPMLRWALYNEIPEDIRAEWHRRAAEALAEIGSGVEHVAQQLVAVPAAVDGWVIGWLADHHESLANRAPSIAAVLLHRVLDECPADDPRREVLLAAYVVVLFRLDQEPFDLAREAMLISRDAARAAEMRHLAAAMAHRRGETETATTLLERNDSPETPPIWRERRRALLANFARGTLDDLEEAARKALRSYRQALAVGEPYPIGHALQTLWLVKSIERDHDTALRHVEHAIEAVEGHQEHAGFYFDLLDNRLFTLQNLDRLDEAHATLRTARRVAAKYSLPHGLQVSSAVHDYWTGEWDGALAELDTVTEDGPAITFHGHREPGPAALLLHGVAGLIHGRRGETDEAAAHLYAAEEHIPVTGSERESCDFLLVARSLQAEQRGDLDQAVALLSPVMDPTYAAMMLRHQWLPWLIRLAQAHGDEETAAKALAVCREEATKEVTPTRATAAAQWCAALVSGDPDPLLRTIDHYDKVGRRMELASALGDAAVLLAERGRREEAQAAADDAVAGLDRFGAQWDAGALEQRLRKYGITPGRPNRAVSAAGWASLSAMERAIATLAGQGRSNPEIATALALPRRTVQAHVTRVLAELGLASRNGLADLPMDTPLRQVARSSR</sequence>
<feature type="DNA-binding region" description="OmpR/PhoB-type" evidence="5">
    <location>
        <begin position="1"/>
        <end position="105"/>
    </location>
</feature>
<keyword evidence="2" id="KW-0805">Transcription regulation</keyword>
<dbReference type="InterPro" id="IPR016032">
    <property type="entry name" value="Sig_transdc_resp-reg_C-effctor"/>
</dbReference>
<dbReference type="Gene3D" id="3.40.50.300">
    <property type="entry name" value="P-loop containing nucleotide triphosphate hydrolases"/>
    <property type="match status" value="1"/>
</dbReference>